<keyword evidence="2" id="KW-1185">Reference proteome</keyword>
<evidence type="ECO:0008006" key="3">
    <source>
        <dbReference type="Google" id="ProtNLM"/>
    </source>
</evidence>
<reference evidence="1 2" key="1">
    <citation type="submission" date="2023-09" db="EMBL/GenBank/DDBJ databases">
        <title>Novel taxa isolated from Blanes Bay.</title>
        <authorList>
            <person name="Rey-Velasco X."/>
            <person name="Lucena T."/>
        </authorList>
    </citation>
    <scope>NUCLEOTIDE SEQUENCE [LARGE SCALE GENOMIC DNA]</scope>
    <source>
        <strain evidence="1 2">S334</strain>
    </source>
</reference>
<evidence type="ECO:0000313" key="2">
    <source>
        <dbReference type="Proteomes" id="UP001250656"/>
    </source>
</evidence>
<dbReference type="RefSeq" id="WP_314015280.1">
    <property type="nucleotide sequence ID" value="NZ_JAVTTP010000001.1"/>
</dbReference>
<protein>
    <recommendedName>
        <fullName evidence="3">DUF1697 domain-containing protein</fullName>
    </recommendedName>
</protein>
<dbReference type="SUPFAM" id="SSF160379">
    <property type="entry name" value="SP0830-like"/>
    <property type="match status" value="1"/>
</dbReference>
<comment type="caution">
    <text evidence="1">The sequence shown here is derived from an EMBL/GenBank/DDBJ whole genome shotgun (WGS) entry which is preliminary data.</text>
</comment>
<proteinExistence type="predicted"/>
<name>A0ABU3L6L0_9FLAO</name>
<dbReference type="EMBL" id="JAVTTP010000001">
    <property type="protein sequence ID" value="MDT7829385.1"/>
    <property type="molecule type" value="Genomic_DNA"/>
</dbReference>
<accession>A0ABU3L6L0</accession>
<gene>
    <name evidence="1" type="ORF">RQM65_11965</name>
</gene>
<organism evidence="1 2">
    <name type="scientific">Pricia mediterranea</name>
    <dbReference type="NCBI Taxonomy" id="3076079"/>
    <lineage>
        <taxon>Bacteria</taxon>
        <taxon>Pseudomonadati</taxon>
        <taxon>Bacteroidota</taxon>
        <taxon>Flavobacteriia</taxon>
        <taxon>Flavobacteriales</taxon>
        <taxon>Flavobacteriaceae</taxon>
        <taxon>Pricia</taxon>
    </lineage>
</organism>
<evidence type="ECO:0000313" key="1">
    <source>
        <dbReference type="EMBL" id="MDT7829385.1"/>
    </source>
</evidence>
<sequence length="59" mass="6562">MNESRGKYVAFLRGINVGGHHKAFGGHDGCGSSRIFFDETELLIETDIPEAYLETFEKA</sequence>
<dbReference type="Proteomes" id="UP001250656">
    <property type="component" value="Unassembled WGS sequence"/>
</dbReference>